<gene>
    <name evidence="5" type="ORF">HPG69_014027</name>
</gene>
<evidence type="ECO:0008006" key="7">
    <source>
        <dbReference type="Google" id="ProtNLM"/>
    </source>
</evidence>
<keyword evidence="6" id="KW-1185">Reference proteome</keyword>
<keyword evidence="4" id="KW-0472">Membrane</keyword>
<dbReference type="GO" id="GO:0005886">
    <property type="term" value="C:plasma membrane"/>
    <property type="evidence" value="ECO:0007669"/>
    <property type="project" value="TreeGrafter"/>
</dbReference>
<accession>A0A7J7EMW4</accession>
<name>A0A7J7EMW4_DICBM</name>
<evidence type="ECO:0000256" key="3">
    <source>
        <dbReference type="ARBA" id="ARBA00022989"/>
    </source>
</evidence>
<sequence length="453" mass="49729">GGPRDGGRTQGLLLVWSPLGGSQGLWAVRCPPLLCRGEVISSLQFLFRERLRSGAPPHLSVGLLMASTPLFFLFSFRHRTDAQSPPSQRCCSCCCPCCGLVSGARREGGGGVGLQLTLISPQGPWLRMGDSGLQDGLCIHVPCIFPYIQNGWTESTPAHGYWFWEGANPYQDVCVATNNLDCKVQEETQGRIHLLGDPRTYNCSLDIRDARKRDNRRYFSQVEKRNIARYSYTQNQLSMCVLTSSSQRPWSPATQLPQEPDLFFALGGIPPIFFWTSDALISLGPRAHLSSVLTLTPWPEDHGTNLPCQVKFPAASVIVERTIQLNNTCECWARTPGTMRKIPSMFPGHRANSPVTAALEPDTSRGSPPASLPLCLSIISSETGETSRILCLRDAVPAAAPAMSRDPGSGWGTLAASSGVCDSAKRPWVSVTCTFSYRRDYWSDSTPEHGYWF</sequence>
<proteinExistence type="predicted"/>
<dbReference type="Gene3D" id="2.60.40.10">
    <property type="entry name" value="Immunoglobulins"/>
    <property type="match status" value="2"/>
</dbReference>
<dbReference type="PANTHER" id="PTHR12035">
    <property type="entry name" value="SIALIC ACID BINDING IMMUNOGLOBULIN-LIKE LECTIN"/>
    <property type="match status" value="1"/>
</dbReference>
<protein>
    <recommendedName>
        <fullName evidence="7">Ig-like domain-containing protein</fullName>
    </recommendedName>
</protein>
<dbReference type="PANTHER" id="PTHR12035:SF125">
    <property type="entry name" value="SIALIC ACID-BINDING IG-LIKE LECTIN 5"/>
    <property type="match status" value="1"/>
</dbReference>
<dbReference type="SUPFAM" id="SSF48726">
    <property type="entry name" value="Immunoglobulin"/>
    <property type="match status" value="1"/>
</dbReference>
<evidence type="ECO:0000313" key="5">
    <source>
        <dbReference type="EMBL" id="KAF5917099.1"/>
    </source>
</evidence>
<dbReference type="Proteomes" id="UP000551758">
    <property type="component" value="Unassembled WGS sequence"/>
</dbReference>
<dbReference type="EMBL" id="JACDTQ010002604">
    <property type="protein sequence ID" value="KAF5917099.1"/>
    <property type="molecule type" value="Genomic_DNA"/>
</dbReference>
<evidence type="ECO:0000256" key="1">
    <source>
        <dbReference type="ARBA" id="ARBA00004167"/>
    </source>
</evidence>
<dbReference type="InterPro" id="IPR013783">
    <property type="entry name" value="Ig-like_fold"/>
</dbReference>
<dbReference type="GO" id="GO:0033691">
    <property type="term" value="F:sialic acid binding"/>
    <property type="evidence" value="ECO:0007669"/>
    <property type="project" value="TreeGrafter"/>
</dbReference>
<keyword evidence="2" id="KW-0812">Transmembrane</keyword>
<dbReference type="InterPro" id="IPR036179">
    <property type="entry name" value="Ig-like_dom_sf"/>
</dbReference>
<evidence type="ECO:0000256" key="4">
    <source>
        <dbReference type="ARBA" id="ARBA00023136"/>
    </source>
</evidence>
<dbReference type="GO" id="GO:0007155">
    <property type="term" value="P:cell adhesion"/>
    <property type="evidence" value="ECO:0007669"/>
    <property type="project" value="TreeGrafter"/>
</dbReference>
<dbReference type="AlphaFoldDB" id="A0A7J7EMW4"/>
<feature type="non-terminal residue" evidence="5">
    <location>
        <position position="1"/>
    </location>
</feature>
<comment type="subcellular location">
    <subcellularLocation>
        <location evidence="1">Membrane</location>
        <topology evidence="1">Single-pass membrane protein</topology>
    </subcellularLocation>
</comment>
<organism evidence="5 6">
    <name type="scientific">Diceros bicornis minor</name>
    <name type="common">South-central black rhinoceros</name>
    <dbReference type="NCBI Taxonomy" id="77932"/>
    <lineage>
        <taxon>Eukaryota</taxon>
        <taxon>Metazoa</taxon>
        <taxon>Chordata</taxon>
        <taxon>Craniata</taxon>
        <taxon>Vertebrata</taxon>
        <taxon>Euteleostomi</taxon>
        <taxon>Mammalia</taxon>
        <taxon>Eutheria</taxon>
        <taxon>Laurasiatheria</taxon>
        <taxon>Perissodactyla</taxon>
        <taxon>Rhinocerotidae</taxon>
        <taxon>Diceros</taxon>
    </lineage>
</organism>
<evidence type="ECO:0000313" key="6">
    <source>
        <dbReference type="Proteomes" id="UP000551758"/>
    </source>
</evidence>
<reference evidence="5 6" key="1">
    <citation type="journal article" date="2020" name="Mol. Biol. Evol.">
        <title>Interspecific Gene Flow and the Evolution of Specialization in Black and White Rhinoceros.</title>
        <authorList>
            <person name="Moodley Y."/>
            <person name="Westbury M.V."/>
            <person name="Russo I.M."/>
            <person name="Gopalakrishnan S."/>
            <person name="Rakotoarivelo A."/>
            <person name="Olsen R.A."/>
            <person name="Prost S."/>
            <person name="Tunstall T."/>
            <person name="Ryder O.A."/>
            <person name="Dalen L."/>
            <person name="Bruford M.W."/>
        </authorList>
    </citation>
    <scope>NUCLEOTIDE SEQUENCE [LARGE SCALE GENOMIC DNA]</scope>
    <source>
        <strain evidence="5">SBR-YM</strain>
        <tissue evidence="5">Skin</tissue>
    </source>
</reference>
<keyword evidence="3" id="KW-1133">Transmembrane helix</keyword>
<dbReference type="InterPro" id="IPR051036">
    <property type="entry name" value="SIGLEC"/>
</dbReference>
<comment type="caution">
    <text evidence="5">The sequence shown here is derived from an EMBL/GenBank/DDBJ whole genome shotgun (WGS) entry which is preliminary data.</text>
</comment>
<evidence type="ECO:0000256" key="2">
    <source>
        <dbReference type="ARBA" id="ARBA00022692"/>
    </source>
</evidence>